<comment type="caution">
    <text evidence="2">The sequence shown here is derived from an EMBL/GenBank/DDBJ whole genome shotgun (WGS) entry which is preliminary data.</text>
</comment>
<sequence>MPPSDGQRSQPNVVEIAPESIARVSSASSAAGRAHTANKPHISANTKRS</sequence>
<protein>
    <submittedName>
        <fullName evidence="2">Uncharacterized protein</fullName>
    </submittedName>
</protein>
<organism evidence="2 3">
    <name type="scientific">Collinsella aerofaciens (strain ATCC 25986 / DSM 3979 / JCM 10188 / KCTC 3647 / NCTC 11838 / VPI 1003)</name>
    <dbReference type="NCBI Taxonomy" id="411903"/>
    <lineage>
        <taxon>Bacteria</taxon>
        <taxon>Bacillati</taxon>
        <taxon>Actinomycetota</taxon>
        <taxon>Coriobacteriia</taxon>
        <taxon>Coriobacteriales</taxon>
        <taxon>Coriobacteriaceae</taxon>
        <taxon>Collinsella</taxon>
    </lineage>
</organism>
<accession>A4E820</accession>
<feature type="region of interest" description="Disordered" evidence="1">
    <location>
        <begin position="1"/>
        <end position="49"/>
    </location>
</feature>
<dbReference type="EMBL" id="AAVN02000002">
    <property type="protein sequence ID" value="EBA40035.1"/>
    <property type="molecule type" value="Genomic_DNA"/>
</dbReference>
<reference evidence="2 3" key="1">
    <citation type="submission" date="2007-01" db="EMBL/GenBank/DDBJ databases">
        <title>Draft genome sequence of Collinsella aerofaciens (ATCC 25986).</title>
        <authorList>
            <person name="Sudarsanam P."/>
            <person name="Ley R."/>
            <person name="Guruge J."/>
            <person name="Turnbaugh P.J."/>
            <person name="Mahowald M."/>
            <person name="Liep D."/>
            <person name="Gordon J."/>
        </authorList>
    </citation>
    <scope>NUCLEOTIDE SEQUENCE [LARGE SCALE GENOMIC DNA]</scope>
    <source>
        <strain evidence="3">ATCC 25986 / DSM 3979 / JCM 10188 / KCTC 3647 / NCTC 11838 / VPI 1003</strain>
    </source>
</reference>
<evidence type="ECO:0000313" key="3">
    <source>
        <dbReference type="Proteomes" id="UP000002979"/>
    </source>
</evidence>
<dbReference type="Proteomes" id="UP000002979">
    <property type="component" value="Unassembled WGS sequence"/>
</dbReference>
<proteinExistence type="predicted"/>
<gene>
    <name evidence="2" type="ORF">COLAER_00558</name>
</gene>
<feature type="compositionally biased region" description="Polar residues" evidence="1">
    <location>
        <begin position="1"/>
        <end position="12"/>
    </location>
</feature>
<evidence type="ECO:0000256" key="1">
    <source>
        <dbReference type="SAM" id="MobiDB-lite"/>
    </source>
</evidence>
<evidence type="ECO:0000313" key="2">
    <source>
        <dbReference type="EMBL" id="EBA40035.1"/>
    </source>
</evidence>
<dbReference type="AlphaFoldDB" id="A4E820"/>
<name>A4E820_COLAA</name>
<reference evidence="2 3" key="2">
    <citation type="submission" date="2007-04" db="EMBL/GenBank/DDBJ databases">
        <authorList>
            <person name="Fulton L."/>
            <person name="Clifton S."/>
            <person name="Fulton B."/>
            <person name="Xu J."/>
            <person name="Minx P."/>
            <person name="Mardis E.R."/>
            <person name="Wilson R.K."/>
        </authorList>
    </citation>
    <scope>NUCLEOTIDE SEQUENCE [LARGE SCALE GENOMIC DNA]</scope>
    <source>
        <strain evidence="3">ATCC 25986 / DSM 3979 / JCM 10188 / KCTC 3647 / NCTC 11838 / VPI 1003</strain>
    </source>
</reference>
<feature type="compositionally biased region" description="Low complexity" evidence="1">
    <location>
        <begin position="20"/>
        <end position="34"/>
    </location>
</feature>